<dbReference type="OrthoDB" id="9804078at2"/>
<dbReference type="SUPFAM" id="SSF55931">
    <property type="entry name" value="Glutamine synthetase/guanido kinase"/>
    <property type="match status" value="1"/>
</dbReference>
<accession>E0NNN9</accession>
<dbReference type="RefSeq" id="WP_008902553.1">
    <property type="nucleotide sequence ID" value="NZ_GL397071.1"/>
</dbReference>
<dbReference type="InterPro" id="IPR018027">
    <property type="entry name" value="Asn/Gln_amidotransferase"/>
</dbReference>
<evidence type="ECO:0000256" key="9">
    <source>
        <dbReference type="ARBA" id="ARBA00047913"/>
    </source>
</evidence>
<evidence type="ECO:0000256" key="4">
    <source>
        <dbReference type="ARBA" id="ARBA00022741"/>
    </source>
</evidence>
<dbReference type="InterPro" id="IPR023168">
    <property type="entry name" value="GatB_Yqey_C_2"/>
</dbReference>
<protein>
    <recommendedName>
        <fullName evidence="10">Aspartyl/glutamyl-tRNA(Asn/Gln) amidotransferase subunit B</fullName>
        <shortName evidence="10">Asp/Glu-ADT subunit B</shortName>
        <ecNumber evidence="10">6.3.5.-</ecNumber>
    </recommendedName>
</protein>
<dbReference type="STRING" id="862517.HMPREF9225_1778"/>
<organism evidence="12 13">
    <name type="scientific">Peptoniphilus duerdenii ATCC BAA-1640</name>
    <dbReference type="NCBI Taxonomy" id="862517"/>
    <lineage>
        <taxon>Bacteria</taxon>
        <taxon>Bacillati</taxon>
        <taxon>Bacillota</taxon>
        <taxon>Tissierellia</taxon>
        <taxon>Tissierellales</taxon>
        <taxon>Peptoniphilaceae</taxon>
        <taxon>Peptoniphilus</taxon>
    </lineage>
</organism>
<dbReference type="FunFam" id="1.10.10.410:FF:000001">
    <property type="entry name" value="Aspartyl/glutamyl-tRNA(Asn/Gln) amidotransferase subunit B"/>
    <property type="match status" value="1"/>
</dbReference>
<comment type="catalytic activity">
    <reaction evidence="9 10">
        <text>L-glutamyl-tRNA(Gln) + L-glutamine + ATP + H2O = L-glutaminyl-tRNA(Gln) + L-glutamate + ADP + phosphate + H(+)</text>
        <dbReference type="Rhea" id="RHEA:17521"/>
        <dbReference type="Rhea" id="RHEA-COMP:9681"/>
        <dbReference type="Rhea" id="RHEA-COMP:9684"/>
        <dbReference type="ChEBI" id="CHEBI:15377"/>
        <dbReference type="ChEBI" id="CHEBI:15378"/>
        <dbReference type="ChEBI" id="CHEBI:29985"/>
        <dbReference type="ChEBI" id="CHEBI:30616"/>
        <dbReference type="ChEBI" id="CHEBI:43474"/>
        <dbReference type="ChEBI" id="CHEBI:58359"/>
        <dbReference type="ChEBI" id="CHEBI:78520"/>
        <dbReference type="ChEBI" id="CHEBI:78521"/>
        <dbReference type="ChEBI" id="CHEBI:456216"/>
    </reaction>
</comment>
<dbReference type="eggNOG" id="COG0064">
    <property type="taxonomic scope" value="Bacteria"/>
</dbReference>
<keyword evidence="3 10" id="KW-0436">Ligase</keyword>
<dbReference type="Pfam" id="PF02637">
    <property type="entry name" value="GatB_Yqey"/>
    <property type="match status" value="1"/>
</dbReference>
<dbReference type="GO" id="GO:0070681">
    <property type="term" value="P:glutaminyl-tRNAGln biosynthesis via transamidation"/>
    <property type="evidence" value="ECO:0007669"/>
    <property type="project" value="TreeGrafter"/>
</dbReference>
<gene>
    <name evidence="10 12" type="primary">gatB</name>
    <name evidence="12" type="ORF">HMPREF9225_1778</name>
</gene>
<dbReference type="GO" id="GO:0050566">
    <property type="term" value="F:asparaginyl-tRNA synthase (glutamine-hydrolyzing) activity"/>
    <property type="evidence" value="ECO:0007669"/>
    <property type="project" value="RHEA"/>
</dbReference>
<evidence type="ECO:0000259" key="11">
    <source>
        <dbReference type="SMART" id="SM00845"/>
    </source>
</evidence>
<dbReference type="InterPro" id="IPR014746">
    <property type="entry name" value="Gln_synth/guanido_kin_cat_dom"/>
</dbReference>
<evidence type="ECO:0000256" key="10">
    <source>
        <dbReference type="HAMAP-Rule" id="MF_00121"/>
    </source>
</evidence>
<dbReference type="SMART" id="SM00845">
    <property type="entry name" value="GatB_Yqey"/>
    <property type="match status" value="1"/>
</dbReference>
<evidence type="ECO:0000256" key="6">
    <source>
        <dbReference type="ARBA" id="ARBA00022917"/>
    </source>
</evidence>
<dbReference type="HOGENOM" id="CLU_019240_0_0_9"/>
<dbReference type="EC" id="6.3.5.-" evidence="10"/>
<dbReference type="AlphaFoldDB" id="E0NNN9"/>
<dbReference type="Gene3D" id="1.10.150.380">
    <property type="entry name" value="GatB domain, N-terminal subdomain"/>
    <property type="match status" value="1"/>
</dbReference>
<dbReference type="InterPro" id="IPR017958">
    <property type="entry name" value="Gln-tRNA_amidoTrfase_suB_CS"/>
</dbReference>
<evidence type="ECO:0000256" key="8">
    <source>
        <dbReference type="ARBA" id="ARBA00047380"/>
    </source>
</evidence>
<dbReference type="PANTHER" id="PTHR11659:SF0">
    <property type="entry name" value="GLUTAMYL-TRNA(GLN) AMIDOTRANSFERASE SUBUNIT B, MITOCHONDRIAL"/>
    <property type="match status" value="1"/>
</dbReference>
<keyword evidence="12" id="KW-0808">Transferase</keyword>
<comment type="caution">
    <text evidence="12">The sequence shown here is derived from an EMBL/GenBank/DDBJ whole genome shotgun (WGS) entry which is preliminary data.</text>
</comment>
<dbReference type="InterPro" id="IPR004413">
    <property type="entry name" value="GatB"/>
</dbReference>
<feature type="domain" description="Asn/Gln amidotransferase" evidence="11">
    <location>
        <begin position="326"/>
        <end position="473"/>
    </location>
</feature>
<evidence type="ECO:0000256" key="2">
    <source>
        <dbReference type="ARBA" id="ARBA00011123"/>
    </source>
</evidence>
<dbReference type="EMBL" id="AEEH01000050">
    <property type="protein sequence ID" value="EFM24642.1"/>
    <property type="molecule type" value="Genomic_DNA"/>
</dbReference>
<dbReference type="PROSITE" id="PS01234">
    <property type="entry name" value="GATB"/>
    <property type="match status" value="1"/>
</dbReference>
<comment type="subunit">
    <text evidence="2 10">Heterotrimer of A, B and C subunits.</text>
</comment>
<evidence type="ECO:0000256" key="3">
    <source>
        <dbReference type="ARBA" id="ARBA00022598"/>
    </source>
</evidence>
<keyword evidence="4 10" id="KW-0547">Nucleotide-binding</keyword>
<comment type="catalytic activity">
    <reaction evidence="8 10">
        <text>L-aspartyl-tRNA(Asn) + L-glutamine + ATP + H2O = L-asparaginyl-tRNA(Asn) + L-glutamate + ADP + phosphate + 2 H(+)</text>
        <dbReference type="Rhea" id="RHEA:14513"/>
        <dbReference type="Rhea" id="RHEA-COMP:9674"/>
        <dbReference type="Rhea" id="RHEA-COMP:9677"/>
        <dbReference type="ChEBI" id="CHEBI:15377"/>
        <dbReference type="ChEBI" id="CHEBI:15378"/>
        <dbReference type="ChEBI" id="CHEBI:29985"/>
        <dbReference type="ChEBI" id="CHEBI:30616"/>
        <dbReference type="ChEBI" id="CHEBI:43474"/>
        <dbReference type="ChEBI" id="CHEBI:58359"/>
        <dbReference type="ChEBI" id="CHEBI:78515"/>
        <dbReference type="ChEBI" id="CHEBI:78516"/>
        <dbReference type="ChEBI" id="CHEBI:456216"/>
    </reaction>
</comment>
<name>E0NNN9_9FIRM</name>
<dbReference type="GO" id="GO:0006412">
    <property type="term" value="P:translation"/>
    <property type="evidence" value="ECO:0007669"/>
    <property type="project" value="UniProtKB-UniRule"/>
</dbReference>
<dbReference type="Gene3D" id="1.10.10.410">
    <property type="match status" value="1"/>
</dbReference>
<dbReference type="GO" id="GO:0016740">
    <property type="term" value="F:transferase activity"/>
    <property type="evidence" value="ECO:0007669"/>
    <property type="project" value="UniProtKB-KW"/>
</dbReference>
<evidence type="ECO:0000313" key="13">
    <source>
        <dbReference type="Proteomes" id="UP000003280"/>
    </source>
</evidence>
<evidence type="ECO:0000313" key="12">
    <source>
        <dbReference type="EMBL" id="EFM24642.1"/>
    </source>
</evidence>
<dbReference type="GO" id="GO:0005524">
    <property type="term" value="F:ATP binding"/>
    <property type="evidence" value="ECO:0007669"/>
    <property type="project" value="UniProtKB-KW"/>
</dbReference>
<dbReference type="InterPro" id="IPR017959">
    <property type="entry name" value="Asn/Gln-tRNA_amidoTrfase_suB/E"/>
</dbReference>
<proteinExistence type="inferred from homology"/>
<comment type="function">
    <text evidence="7 10">Allows the formation of correctly charged Asn-tRNA(Asn) or Gln-tRNA(Gln) through the transamidation of misacylated Asp-tRNA(Asn) or Glu-tRNA(Gln) in organisms which lack either or both of asparaginyl-tRNA or glutaminyl-tRNA synthetases. The reaction takes place in the presence of glutamine and ATP through an activated phospho-Asp-tRNA(Asn) or phospho-Glu-tRNA(Gln).</text>
</comment>
<keyword evidence="6 10" id="KW-0648">Protein biosynthesis</keyword>
<dbReference type="NCBIfam" id="NF004014">
    <property type="entry name" value="PRK05477.1-4"/>
    <property type="match status" value="1"/>
</dbReference>
<keyword evidence="13" id="KW-1185">Reference proteome</keyword>
<dbReference type="InterPro" id="IPR042114">
    <property type="entry name" value="GatB_C_1"/>
</dbReference>
<dbReference type="FunFam" id="1.10.150.380:FF:000001">
    <property type="entry name" value="Aspartyl/glutamyl-tRNA(Asn/Gln) amidotransferase subunit B"/>
    <property type="match status" value="1"/>
</dbReference>
<dbReference type="Proteomes" id="UP000003280">
    <property type="component" value="Unassembled WGS sequence"/>
</dbReference>
<dbReference type="GO" id="GO:0050567">
    <property type="term" value="F:glutaminyl-tRNA synthase (glutamine-hydrolyzing) activity"/>
    <property type="evidence" value="ECO:0007669"/>
    <property type="project" value="UniProtKB-UniRule"/>
</dbReference>
<dbReference type="PANTHER" id="PTHR11659">
    <property type="entry name" value="GLUTAMYL-TRNA GLN AMIDOTRANSFERASE SUBUNIT B MITOCHONDRIAL AND PROKARYOTIC PET112-RELATED"/>
    <property type="match status" value="1"/>
</dbReference>
<reference evidence="12 13" key="1">
    <citation type="submission" date="2010-07" db="EMBL/GenBank/DDBJ databases">
        <authorList>
            <person name="Muzny D."/>
            <person name="Qin X."/>
            <person name="Deng J."/>
            <person name="Jiang H."/>
            <person name="Liu Y."/>
            <person name="Qu J."/>
            <person name="Song X.-Z."/>
            <person name="Zhang L."/>
            <person name="Thornton R."/>
            <person name="Coyle M."/>
            <person name="Francisco L."/>
            <person name="Jackson L."/>
            <person name="Javaid M."/>
            <person name="Korchina V."/>
            <person name="Kovar C."/>
            <person name="Mata R."/>
            <person name="Mathew T."/>
            <person name="Ngo R."/>
            <person name="Nguyen L."/>
            <person name="Nguyen N."/>
            <person name="Okwuonu G."/>
            <person name="Ongeri F."/>
            <person name="Pham C."/>
            <person name="Simmons D."/>
            <person name="Wilczek-Boney K."/>
            <person name="Hale W."/>
            <person name="Jakkamsetti A."/>
            <person name="Pham P."/>
            <person name="Ruth R."/>
            <person name="San Lucas F."/>
            <person name="Warren J."/>
            <person name="Zhang J."/>
            <person name="Zhao Z."/>
            <person name="Zhou C."/>
            <person name="Zhu D."/>
            <person name="Lee S."/>
            <person name="Bess C."/>
            <person name="Blankenburg K."/>
            <person name="Forbes L."/>
            <person name="Fu Q."/>
            <person name="Gubbala S."/>
            <person name="Hirani K."/>
            <person name="Jayaseelan J.C."/>
            <person name="Lara F."/>
            <person name="Munidasa M."/>
            <person name="Palculict T."/>
            <person name="Patil S."/>
            <person name="Pu L.-L."/>
            <person name="Saada N."/>
            <person name="Tang L."/>
            <person name="Weissenberger G."/>
            <person name="Zhu Y."/>
            <person name="Hemphill L."/>
            <person name="Shang Y."/>
            <person name="Youmans B."/>
            <person name="Ayvaz T."/>
            <person name="Ross M."/>
            <person name="Santibanez J."/>
            <person name="Aqrawi P."/>
            <person name="Gross S."/>
            <person name="Joshi V."/>
            <person name="Fowler G."/>
            <person name="Nazareth L."/>
            <person name="Reid J."/>
            <person name="Worley K."/>
            <person name="Petrosino J."/>
            <person name="Highlander S."/>
            <person name="Gibbs R."/>
        </authorList>
    </citation>
    <scope>NUCLEOTIDE SEQUENCE [LARGE SCALE GENOMIC DNA]</scope>
    <source>
        <strain evidence="12 13">ATCC BAA-1640</strain>
    </source>
</reference>
<sequence length="476" mass="54442">MNYKTIVGLEIHVELQTKTKAFCSCENAYGKEPNTLTCPVCLGLPGGLPVLNENVVRYTVMAGHALNCEIRKFSKFDRKNYFYPDLTKGFQITQDDMAICYDGYIEIEGDDGNPKKVGLMKIQMEEDTGKSMHMEENTYMDYNRCGVPLIEIVSKPDISSGKEAREFLEKLKATIVYLGISDCKMEEGSLRCDVNVNIKDLDTGKKTAVTEVKNLNSFRGVEKAIDFEVKRHIDLLETGKSEIRTTRRWDDQKNETILMRQKLTVADYRFAPEGDLPPVVITDEYIEKIKSEMPELPDVKKQRFIEEYKLPEYDAGVLTSTIELANYYEELVRDFDDYNMASNWMMTEVLRRVDLTGDNKFETPFEVEDLKTLLKEIKSGKINNNAGKKVLRAMFEENKKPLDIIKEQGLVQIEDDSLIEELVVKVLEENPKSIEDINNGKNRAFGFLVGQVMKASKGKANPQMVNKIIEEKLKNM</sequence>
<dbReference type="Pfam" id="PF02934">
    <property type="entry name" value="GatB_N"/>
    <property type="match status" value="1"/>
</dbReference>
<dbReference type="NCBIfam" id="TIGR00133">
    <property type="entry name" value="gatB"/>
    <property type="match status" value="1"/>
</dbReference>
<dbReference type="InterPro" id="IPR006075">
    <property type="entry name" value="Asn/Gln-tRNA_Trfase_suB/E_cat"/>
</dbReference>
<comment type="similarity">
    <text evidence="1 10">Belongs to the GatB/GatE family. GatB subfamily.</text>
</comment>
<dbReference type="HAMAP" id="MF_00121">
    <property type="entry name" value="GatB"/>
    <property type="match status" value="1"/>
</dbReference>
<dbReference type="InterPro" id="IPR003789">
    <property type="entry name" value="Asn/Gln_tRNA_amidoTrase-B-like"/>
</dbReference>
<dbReference type="SUPFAM" id="SSF89095">
    <property type="entry name" value="GatB/YqeY motif"/>
    <property type="match status" value="1"/>
</dbReference>
<evidence type="ECO:0000256" key="5">
    <source>
        <dbReference type="ARBA" id="ARBA00022840"/>
    </source>
</evidence>
<evidence type="ECO:0000256" key="1">
    <source>
        <dbReference type="ARBA" id="ARBA00005306"/>
    </source>
</evidence>
<keyword evidence="5 10" id="KW-0067">ATP-binding</keyword>
<evidence type="ECO:0000256" key="7">
    <source>
        <dbReference type="ARBA" id="ARBA00024799"/>
    </source>
</evidence>
<dbReference type="NCBIfam" id="NF004012">
    <property type="entry name" value="PRK05477.1-2"/>
    <property type="match status" value="1"/>
</dbReference>